<keyword evidence="2" id="KW-1185">Reference proteome</keyword>
<dbReference type="AlphaFoldDB" id="A0A8X6HCY2"/>
<evidence type="ECO:0000313" key="2">
    <source>
        <dbReference type="Proteomes" id="UP000887116"/>
    </source>
</evidence>
<gene>
    <name evidence="1" type="ORF">TNCT_479521</name>
</gene>
<reference evidence="1" key="1">
    <citation type="submission" date="2020-07" db="EMBL/GenBank/DDBJ databases">
        <title>Multicomponent nature underlies the extraordinary mechanical properties of spider dragline silk.</title>
        <authorList>
            <person name="Kono N."/>
            <person name="Nakamura H."/>
            <person name="Mori M."/>
            <person name="Yoshida Y."/>
            <person name="Ohtoshi R."/>
            <person name="Malay A.D."/>
            <person name="Moran D.A.P."/>
            <person name="Tomita M."/>
            <person name="Numata K."/>
            <person name="Arakawa K."/>
        </authorList>
    </citation>
    <scope>NUCLEOTIDE SEQUENCE</scope>
</reference>
<proteinExistence type="predicted"/>
<evidence type="ECO:0000313" key="1">
    <source>
        <dbReference type="EMBL" id="GFR21299.1"/>
    </source>
</evidence>
<dbReference type="Proteomes" id="UP000887116">
    <property type="component" value="Unassembled WGS sequence"/>
</dbReference>
<comment type="caution">
    <text evidence="1">The sequence shown here is derived from an EMBL/GenBank/DDBJ whole genome shotgun (WGS) entry which is preliminary data.</text>
</comment>
<protein>
    <submittedName>
        <fullName evidence="1">Uncharacterized protein</fullName>
    </submittedName>
</protein>
<name>A0A8X6HCY2_TRICU</name>
<dbReference type="EMBL" id="BMAO01018133">
    <property type="protein sequence ID" value="GFR21299.1"/>
    <property type="molecule type" value="Genomic_DNA"/>
</dbReference>
<sequence length="113" mass="12945">MYWAAVNSTSTHIRRGRVAYCGSKSRYQCMGSYRCNRKISDKCPSCTAERRITSVSCTESTFFQPDDHPRRVAFAQWFVNQTVIDMHFASSVLFCEEAIFSSEGAFNTHNVHK</sequence>
<dbReference type="OrthoDB" id="10544324at2759"/>
<accession>A0A8X6HCY2</accession>
<organism evidence="1 2">
    <name type="scientific">Trichonephila clavata</name>
    <name type="common">Joro spider</name>
    <name type="synonym">Nephila clavata</name>
    <dbReference type="NCBI Taxonomy" id="2740835"/>
    <lineage>
        <taxon>Eukaryota</taxon>
        <taxon>Metazoa</taxon>
        <taxon>Ecdysozoa</taxon>
        <taxon>Arthropoda</taxon>
        <taxon>Chelicerata</taxon>
        <taxon>Arachnida</taxon>
        <taxon>Araneae</taxon>
        <taxon>Araneomorphae</taxon>
        <taxon>Entelegynae</taxon>
        <taxon>Araneoidea</taxon>
        <taxon>Nephilidae</taxon>
        <taxon>Trichonephila</taxon>
    </lineage>
</organism>